<proteinExistence type="predicted"/>
<dbReference type="PANTHER" id="PTHR12526">
    <property type="entry name" value="GLYCOSYLTRANSFERASE"/>
    <property type="match status" value="1"/>
</dbReference>
<dbReference type="AlphaFoldDB" id="A0A9X2Z4A5"/>
<dbReference type="EMBL" id="JANUBB010000009">
    <property type="protein sequence ID" value="MCS3952399.1"/>
    <property type="molecule type" value="Genomic_DNA"/>
</dbReference>
<dbReference type="CDD" id="cd03801">
    <property type="entry name" value="GT4_PimA-like"/>
    <property type="match status" value="1"/>
</dbReference>
<dbReference type="SUPFAM" id="SSF53756">
    <property type="entry name" value="UDP-Glycosyltransferase/glycogen phosphorylase"/>
    <property type="match status" value="1"/>
</dbReference>
<evidence type="ECO:0000259" key="1">
    <source>
        <dbReference type="Pfam" id="PF00534"/>
    </source>
</evidence>
<dbReference type="Pfam" id="PF00534">
    <property type="entry name" value="Glycos_transf_1"/>
    <property type="match status" value="1"/>
</dbReference>
<comment type="caution">
    <text evidence="2">The sequence shown here is derived from an EMBL/GenBank/DDBJ whole genome shotgun (WGS) entry which is preliminary data.</text>
</comment>
<organism evidence="2 3">
    <name type="scientific">Salinibacter ruber</name>
    <dbReference type="NCBI Taxonomy" id="146919"/>
    <lineage>
        <taxon>Bacteria</taxon>
        <taxon>Pseudomonadati</taxon>
        <taxon>Rhodothermota</taxon>
        <taxon>Rhodothermia</taxon>
        <taxon>Rhodothermales</taxon>
        <taxon>Salinibacteraceae</taxon>
        <taxon>Salinibacter</taxon>
    </lineage>
</organism>
<sequence length="397" mass="44764">MSTKETHDLTIFATQSDRRADGGESSISEIVTNLKSTSTLVLTNKETSTSRLWREKGITVITHPFQKYLKVDGLRRARELVRSNYYAFKLIRRVSPKVVHTNDRAAFRGCGIGARFAGVPVVNNVRDTHPKMRGRRRAKTLLEFALSEVVLTLSQEMCECWAETLRYDAFPLSLRRFFLEKMTYIYSIVDPDRFHPPDGGQKEVRRDLEVGGAPLLVYVASFHPKKRQLAFIQNALPDLVDQHPETIVAFVGDFVPSQNDQAHACQRAVEALGLNKNVRFTGYRDDVERWYQAADLTVLASENEGLARSMIESLACGTPVVSFDVASASEILEGHNCGLVVPQGNYRELRTGIIELWEDDSLRTTMGRQGTTTARTLFSPGTVARQYQTLYQRIATR</sequence>
<evidence type="ECO:0000313" key="3">
    <source>
        <dbReference type="Proteomes" id="UP001155010"/>
    </source>
</evidence>
<name>A0A9X2Z4A5_9BACT</name>
<protein>
    <submittedName>
        <fullName evidence="2">Glycosyltransferase involved in cell wall biosynthesis</fullName>
    </submittedName>
</protein>
<dbReference type="PANTHER" id="PTHR12526:SF630">
    <property type="entry name" value="GLYCOSYLTRANSFERASE"/>
    <property type="match status" value="1"/>
</dbReference>
<dbReference type="Proteomes" id="UP001155010">
    <property type="component" value="Unassembled WGS sequence"/>
</dbReference>
<dbReference type="GO" id="GO:0016757">
    <property type="term" value="F:glycosyltransferase activity"/>
    <property type="evidence" value="ECO:0007669"/>
    <property type="project" value="InterPro"/>
</dbReference>
<reference evidence="2" key="1">
    <citation type="submission" date="2022-08" db="EMBL/GenBank/DDBJ databases">
        <title>Genomic Encyclopedia of Type Strains, Phase V (KMG-V): Genome sequencing to study the core and pangenomes of soil and plant-associated prokaryotes.</title>
        <authorList>
            <person name="Whitman W."/>
        </authorList>
    </citation>
    <scope>NUCLEOTIDE SEQUENCE</scope>
    <source>
        <strain evidence="2">SP2017</strain>
    </source>
</reference>
<accession>A0A9X2Z4A5</accession>
<dbReference type="Gene3D" id="3.40.50.2000">
    <property type="entry name" value="Glycogen Phosphorylase B"/>
    <property type="match status" value="2"/>
</dbReference>
<evidence type="ECO:0000313" key="2">
    <source>
        <dbReference type="EMBL" id="MCS3952399.1"/>
    </source>
</evidence>
<dbReference type="InterPro" id="IPR001296">
    <property type="entry name" value="Glyco_trans_1"/>
</dbReference>
<dbReference type="RefSeq" id="WP_259082128.1">
    <property type="nucleotide sequence ID" value="NZ_JANTZN010000009.1"/>
</dbReference>
<feature type="domain" description="Glycosyl transferase family 1" evidence="1">
    <location>
        <begin position="206"/>
        <end position="371"/>
    </location>
</feature>
<gene>
    <name evidence="2" type="ORF">GGP83_002366</name>
</gene>